<sequence>MITLTDDEKPKFERMVEDAMRAFGYSRAKAETMAGKMVERFRKLGYFPGDKKAGPLEPQKRVAVARPLRAKRAETERQKSRGLAPAAVPKRAATKATPQPAQAQPAHSPMSATEKAYYDRLVIDGMKRRYCRSKAEKLARAAVRRYRKTGVMAGPKAIIPKKPRTPVKLTRAEIAKLPPAVPPRPPPRNAKERMERALGPDEGERRRRGGSPVLQGGSPGLGKRR</sequence>
<gene>
    <name evidence="2" type="ORF">E2F49_11600</name>
</gene>
<comment type="caution">
    <text evidence="2">The sequence shown here is derived from an EMBL/GenBank/DDBJ whole genome shotgun (WGS) entry which is preliminary data.</text>
</comment>
<evidence type="ECO:0000313" key="2">
    <source>
        <dbReference type="EMBL" id="TDK30973.1"/>
    </source>
</evidence>
<evidence type="ECO:0000313" key="3">
    <source>
        <dbReference type="Proteomes" id="UP000295543"/>
    </source>
</evidence>
<dbReference type="EMBL" id="SMTG01000004">
    <property type="protein sequence ID" value="TDK30973.1"/>
    <property type="molecule type" value="Genomic_DNA"/>
</dbReference>
<reference evidence="2 3" key="1">
    <citation type="submission" date="2019-03" db="EMBL/GenBank/DDBJ databases">
        <title>Luteimonas zhaokaii sp.nov., isolated from the rectal contents of Plateau pika in Yushu, Qinghai Province, China.</title>
        <authorList>
            <person name="Zhang G."/>
        </authorList>
    </citation>
    <scope>NUCLEOTIDE SEQUENCE [LARGE SCALE GENOMIC DNA]</scope>
    <source>
        <strain evidence="2 3">THG-MD21</strain>
    </source>
</reference>
<feature type="compositionally biased region" description="Pro residues" evidence="1">
    <location>
        <begin position="179"/>
        <end position="188"/>
    </location>
</feature>
<proteinExistence type="predicted"/>
<feature type="compositionally biased region" description="Basic and acidic residues" evidence="1">
    <location>
        <begin position="49"/>
        <end position="60"/>
    </location>
</feature>
<evidence type="ECO:0000256" key="1">
    <source>
        <dbReference type="SAM" id="MobiDB-lite"/>
    </source>
</evidence>
<organism evidence="2 3">
    <name type="scientific">Luteimonas terrae</name>
    <dbReference type="NCBI Taxonomy" id="1530191"/>
    <lineage>
        <taxon>Bacteria</taxon>
        <taxon>Pseudomonadati</taxon>
        <taxon>Pseudomonadota</taxon>
        <taxon>Gammaproteobacteria</taxon>
        <taxon>Lysobacterales</taxon>
        <taxon>Lysobacteraceae</taxon>
        <taxon>Luteimonas</taxon>
    </lineage>
</organism>
<feature type="region of interest" description="Disordered" evidence="1">
    <location>
        <begin position="172"/>
        <end position="225"/>
    </location>
</feature>
<feature type="compositionally biased region" description="Basic and acidic residues" evidence="1">
    <location>
        <begin position="189"/>
        <end position="205"/>
    </location>
</feature>
<dbReference type="Proteomes" id="UP000295543">
    <property type="component" value="Unassembled WGS sequence"/>
</dbReference>
<feature type="region of interest" description="Disordered" evidence="1">
    <location>
        <begin position="49"/>
        <end position="114"/>
    </location>
</feature>
<protein>
    <submittedName>
        <fullName evidence="2">Uncharacterized protein</fullName>
    </submittedName>
</protein>
<accession>A0A4R5U9C3</accession>
<dbReference type="AlphaFoldDB" id="A0A4R5U9C3"/>
<feature type="compositionally biased region" description="Low complexity" evidence="1">
    <location>
        <begin position="94"/>
        <end position="106"/>
    </location>
</feature>
<keyword evidence="3" id="KW-1185">Reference proteome</keyword>
<name>A0A4R5U9C3_9GAMM</name>